<feature type="region of interest" description="Disordered" evidence="1">
    <location>
        <begin position="1"/>
        <end position="23"/>
    </location>
</feature>
<proteinExistence type="predicted"/>
<dbReference type="Gene3D" id="1.20.1050.10">
    <property type="match status" value="1"/>
</dbReference>
<dbReference type="AlphaFoldDB" id="A0AAV2HIV1"/>
<evidence type="ECO:0000313" key="4">
    <source>
        <dbReference type="Proteomes" id="UP001497497"/>
    </source>
</evidence>
<evidence type="ECO:0000259" key="2">
    <source>
        <dbReference type="PROSITE" id="PS50404"/>
    </source>
</evidence>
<dbReference type="InterPro" id="IPR004046">
    <property type="entry name" value="GST_C"/>
</dbReference>
<dbReference type="SFLD" id="SFLDS00019">
    <property type="entry name" value="Glutathione_Transferase_(cytos"/>
    <property type="match status" value="1"/>
</dbReference>
<evidence type="ECO:0000313" key="3">
    <source>
        <dbReference type="EMBL" id="CAL1533913.1"/>
    </source>
</evidence>
<dbReference type="PANTHER" id="PTHR11571:SF150">
    <property type="entry name" value="GLUTATHIONE S-TRANSFERASE"/>
    <property type="match status" value="1"/>
</dbReference>
<dbReference type="Pfam" id="PF14497">
    <property type="entry name" value="GST_C_3"/>
    <property type="match status" value="1"/>
</dbReference>
<feature type="domain" description="GST N-terminal" evidence="2">
    <location>
        <begin position="53"/>
        <end position="130"/>
    </location>
</feature>
<dbReference type="InterPro" id="IPR036249">
    <property type="entry name" value="Thioredoxin-like_sf"/>
</dbReference>
<dbReference type="InterPro" id="IPR040079">
    <property type="entry name" value="Glutathione_S-Trfase"/>
</dbReference>
<dbReference type="InterPro" id="IPR036282">
    <property type="entry name" value="Glutathione-S-Trfase_C_sf"/>
</dbReference>
<comment type="caution">
    <text evidence="3">The sequence shown here is derived from an EMBL/GenBank/DDBJ whole genome shotgun (WGS) entry which is preliminary data.</text>
</comment>
<keyword evidence="4" id="KW-1185">Reference proteome</keyword>
<dbReference type="GO" id="GO:0006749">
    <property type="term" value="P:glutathione metabolic process"/>
    <property type="evidence" value="ECO:0007669"/>
    <property type="project" value="TreeGrafter"/>
</dbReference>
<dbReference type="InterPro" id="IPR050213">
    <property type="entry name" value="GST_superfamily"/>
</dbReference>
<sequence length="255" mass="29825">MSRLKADIPQPSKKKAYDPSPLRHPPLTPQWRWAQKYVKDMRFLQRTHFLGLSRFRILARQKKGAAELIRLVLTYASIPFEDHLLVDVDWKSLMCKMPYGNLPVLWIDHNVYGETNAIVRHLANHLTLLGTTETEMLLAEAVLHQVNDLKESDVMQKAYEEYQERPDDNYEQVMTVMLPSHFKFWDEQIYASPGPFILASGLSVADLAIYDFVDQYRYYLPLDNILIQHKYLLCLMQIIANHPRLAAHFKKNLKS</sequence>
<dbReference type="PROSITE" id="PS50404">
    <property type="entry name" value="GST_NTER"/>
    <property type="match status" value="1"/>
</dbReference>
<dbReference type="EMBL" id="CAXITT010000155">
    <property type="protein sequence ID" value="CAL1533913.1"/>
    <property type="molecule type" value="Genomic_DNA"/>
</dbReference>
<dbReference type="SUPFAM" id="SSF52833">
    <property type="entry name" value="Thioredoxin-like"/>
    <property type="match status" value="1"/>
</dbReference>
<dbReference type="Proteomes" id="UP001497497">
    <property type="component" value="Unassembled WGS sequence"/>
</dbReference>
<dbReference type="Gene3D" id="3.40.30.10">
    <property type="entry name" value="Glutaredoxin"/>
    <property type="match status" value="1"/>
</dbReference>
<organism evidence="3 4">
    <name type="scientific">Lymnaea stagnalis</name>
    <name type="common">Great pond snail</name>
    <name type="synonym">Helix stagnalis</name>
    <dbReference type="NCBI Taxonomy" id="6523"/>
    <lineage>
        <taxon>Eukaryota</taxon>
        <taxon>Metazoa</taxon>
        <taxon>Spiralia</taxon>
        <taxon>Lophotrochozoa</taxon>
        <taxon>Mollusca</taxon>
        <taxon>Gastropoda</taxon>
        <taxon>Heterobranchia</taxon>
        <taxon>Euthyneura</taxon>
        <taxon>Panpulmonata</taxon>
        <taxon>Hygrophila</taxon>
        <taxon>Lymnaeoidea</taxon>
        <taxon>Lymnaeidae</taxon>
        <taxon>Lymnaea</taxon>
    </lineage>
</organism>
<dbReference type="Pfam" id="PF13417">
    <property type="entry name" value="GST_N_3"/>
    <property type="match status" value="1"/>
</dbReference>
<dbReference type="PANTHER" id="PTHR11571">
    <property type="entry name" value="GLUTATHIONE S-TRANSFERASE"/>
    <property type="match status" value="1"/>
</dbReference>
<dbReference type="GO" id="GO:0004364">
    <property type="term" value="F:glutathione transferase activity"/>
    <property type="evidence" value="ECO:0007669"/>
    <property type="project" value="TreeGrafter"/>
</dbReference>
<dbReference type="CDD" id="cd03039">
    <property type="entry name" value="GST_N_Sigma_like"/>
    <property type="match status" value="1"/>
</dbReference>
<name>A0AAV2HIV1_LYMST</name>
<reference evidence="3 4" key="1">
    <citation type="submission" date="2024-04" db="EMBL/GenBank/DDBJ databases">
        <authorList>
            <consortium name="Genoscope - CEA"/>
            <person name="William W."/>
        </authorList>
    </citation>
    <scope>NUCLEOTIDE SEQUENCE [LARGE SCALE GENOMIC DNA]</scope>
</reference>
<accession>A0AAV2HIV1</accession>
<dbReference type="SUPFAM" id="SSF47616">
    <property type="entry name" value="GST C-terminal domain-like"/>
    <property type="match status" value="1"/>
</dbReference>
<protein>
    <recommendedName>
        <fullName evidence="2">GST N-terminal domain-containing protein</fullName>
    </recommendedName>
</protein>
<dbReference type="InterPro" id="IPR004045">
    <property type="entry name" value="Glutathione_S-Trfase_N"/>
</dbReference>
<gene>
    <name evidence="3" type="ORF">GSLYS_00007873001</name>
</gene>
<evidence type="ECO:0000256" key="1">
    <source>
        <dbReference type="SAM" id="MobiDB-lite"/>
    </source>
</evidence>